<dbReference type="Pfam" id="PF00491">
    <property type="entry name" value="Arginase"/>
    <property type="match status" value="1"/>
</dbReference>
<dbReference type="CDD" id="cd11593">
    <property type="entry name" value="Agmatinase-like_2"/>
    <property type="match status" value="1"/>
</dbReference>
<evidence type="ECO:0000313" key="6">
    <source>
        <dbReference type="Proteomes" id="UP000548632"/>
    </source>
</evidence>
<dbReference type="EMBL" id="JABVCQ010000029">
    <property type="protein sequence ID" value="MBB1126928.1"/>
    <property type="molecule type" value="Genomic_DNA"/>
</dbReference>
<protein>
    <submittedName>
        <fullName evidence="5">Agmatinase</fullName>
        <ecNumber evidence="5">3.5.3.11</ecNumber>
    </submittedName>
</protein>
<evidence type="ECO:0000256" key="1">
    <source>
        <dbReference type="ARBA" id="ARBA00009227"/>
    </source>
</evidence>
<dbReference type="EC" id="3.5.3.11" evidence="5"/>
<name>A0A839HJC4_9GAMM</name>
<evidence type="ECO:0000256" key="2">
    <source>
        <dbReference type="ARBA" id="ARBA00022723"/>
    </source>
</evidence>
<dbReference type="PANTHER" id="PTHR11358:SF26">
    <property type="entry name" value="GUANIDINO ACID HYDROLASE, MITOCHONDRIAL"/>
    <property type="match status" value="1"/>
</dbReference>
<dbReference type="PROSITE" id="PS01053">
    <property type="entry name" value="ARGINASE_1"/>
    <property type="match status" value="1"/>
</dbReference>
<reference evidence="5 6" key="1">
    <citation type="journal article" date="2020" name="Arch. Microbiol.">
        <title>The genome sequence of the giant phototrophic gammaproteobacterium Thiospirillum jenense gives insight into its physiological properties and phylogenetic relationships.</title>
        <authorList>
            <person name="Imhoff J.F."/>
            <person name="Meyer T.E."/>
            <person name="Kyndt J.A."/>
        </authorList>
    </citation>
    <scope>NUCLEOTIDE SEQUENCE [LARGE SCALE GENOMIC DNA]</scope>
    <source>
        <strain evidence="5 6">DSM 216</strain>
    </source>
</reference>
<evidence type="ECO:0000313" key="5">
    <source>
        <dbReference type="EMBL" id="MBB1126928.1"/>
    </source>
</evidence>
<gene>
    <name evidence="5" type="primary">speB</name>
    <name evidence="5" type="ORF">HUK38_11940</name>
</gene>
<evidence type="ECO:0000256" key="4">
    <source>
        <dbReference type="RuleBase" id="RU003684"/>
    </source>
</evidence>
<organism evidence="5 6">
    <name type="scientific">Thiospirillum jenense</name>
    <dbReference type="NCBI Taxonomy" id="1653858"/>
    <lineage>
        <taxon>Bacteria</taxon>
        <taxon>Pseudomonadati</taxon>
        <taxon>Pseudomonadota</taxon>
        <taxon>Gammaproteobacteria</taxon>
        <taxon>Chromatiales</taxon>
        <taxon>Chromatiaceae</taxon>
        <taxon>Thiospirillum</taxon>
    </lineage>
</organism>
<dbReference type="AlphaFoldDB" id="A0A839HJC4"/>
<keyword evidence="6" id="KW-1185">Reference proteome</keyword>
<comment type="caution">
    <text evidence="5">The sequence shown here is derived from an EMBL/GenBank/DDBJ whole genome shotgun (WGS) entry which is preliminary data.</text>
</comment>
<proteinExistence type="inferred from homology"/>
<evidence type="ECO:0000256" key="3">
    <source>
        <dbReference type="ARBA" id="ARBA00022801"/>
    </source>
</evidence>
<dbReference type="PROSITE" id="PS51409">
    <property type="entry name" value="ARGINASE_2"/>
    <property type="match status" value="1"/>
</dbReference>
<feature type="non-terminal residue" evidence="5">
    <location>
        <position position="1"/>
    </location>
</feature>
<keyword evidence="2" id="KW-0479">Metal-binding</keyword>
<dbReference type="Proteomes" id="UP000548632">
    <property type="component" value="Unassembled WGS sequence"/>
</dbReference>
<dbReference type="InterPro" id="IPR020855">
    <property type="entry name" value="Ureohydrolase_Mn_BS"/>
</dbReference>
<dbReference type="InterPro" id="IPR005925">
    <property type="entry name" value="Agmatinase-rel"/>
</dbReference>
<comment type="similarity">
    <text evidence="1">Belongs to the arginase family. Agmatinase subfamily.</text>
</comment>
<keyword evidence="3 4" id="KW-0378">Hydrolase</keyword>
<dbReference type="GO" id="GO:0046872">
    <property type="term" value="F:metal ion binding"/>
    <property type="evidence" value="ECO:0007669"/>
    <property type="project" value="UniProtKB-KW"/>
</dbReference>
<dbReference type="PANTHER" id="PTHR11358">
    <property type="entry name" value="ARGINASE/AGMATINASE"/>
    <property type="match status" value="1"/>
</dbReference>
<sequence>DSLFYLNEDKFPVLIGGEHSVSIGAIKASFDTFENLTVLQLDAHADLRDKYMGSKYSHACVMARVKEMGPFIQVGIRSMSHQETKMINRSRLYYANEIADKLAWMDRVLAQLTENVYITIDLDVFDPAIMPSTGTPEPGGLNWYTVMRLLEKVAHHKRLVGFDVVELCPNAHNKAPDFLAAKLIYQLLSNNFCHAQFRSRSPVNMAQAACQI</sequence>
<dbReference type="GO" id="GO:0033389">
    <property type="term" value="P:putrescine biosynthetic process from arginine, via agmatine"/>
    <property type="evidence" value="ECO:0007669"/>
    <property type="project" value="TreeGrafter"/>
</dbReference>
<dbReference type="GO" id="GO:0008783">
    <property type="term" value="F:agmatinase activity"/>
    <property type="evidence" value="ECO:0007669"/>
    <property type="project" value="UniProtKB-EC"/>
</dbReference>
<dbReference type="SUPFAM" id="SSF52768">
    <property type="entry name" value="Arginase/deacetylase"/>
    <property type="match status" value="1"/>
</dbReference>
<dbReference type="NCBIfam" id="TIGR01230">
    <property type="entry name" value="agmatinase"/>
    <property type="match status" value="1"/>
</dbReference>
<dbReference type="Gene3D" id="3.40.800.10">
    <property type="entry name" value="Ureohydrolase domain"/>
    <property type="match status" value="1"/>
</dbReference>
<dbReference type="RefSeq" id="WP_182584553.1">
    <property type="nucleotide sequence ID" value="NZ_JABVCQ010000029.1"/>
</dbReference>
<dbReference type="InterPro" id="IPR023696">
    <property type="entry name" value="Ureohydrolase_dom_sf"/>
</dbReference>
<dbReference type="InterPro" id="IPR006035">
    <property type="entry name" value="Ureohydrolase"/>
</dbReference>
<accession>A0A839HJC4</accession>